<feature type="non-terminal residue" evidence="1">
    <location>
        <position position="109"/>
    </location>
</feature>
<sequence length="109" mass="12756">MRCFTFRPILLSFGKMDIVTDLEIANGLSRNFLTPMTFKRRRRKKTSSTGCSQETVEDTLFKYLQPTACVKGIQLSSDEKSREFHRSNHSFVRCNHFNFLNYSKCFKIA</sequence>
<proteinExistence type="predicted"/>
<dbReference type="Proteomes" id="UP000054359">
    <property type="component" value="Unassembled WGS sequence"/>
</dbReference>
<keyword evidence="2" id="KW-1185">Reference proteome</keyword>
<accession>A0A087UFL5</accession>
<protein>
    <submittedName>
        <fullName evidence="1">Uncharacterized protein</fullName>
    </submittedName>
</protein>
<organism evidence="1 2">
    <name type="scientific">Stegodyphus mimosarum</name>
    <name type="common">African social velvet spider</name>
    <dbReference type="NCBI Taxonomy" id="407821"/>
    <lineage>
        <taxon>Eukaryota</taxon>
        <taxon>Metazoa</taxon>
        <taxon>Ecdysozoa</taxon>
        <taxon>Arthropoda</taxon>
        <taxon>Chelicerata</taxon>
        <taxon>Arachnida</taxon>
        <taxon>Araneae</taxon>
        <taxon>Araneomorphae</taxon>
        <taxon>Entelegynae</taxon>
        <taxon>Eresoidea</taxon>
        <taxon>Eresidae</taxon>
        <taxon>Stegodyphus</taxon>
    </lineage>
</organism>
<evidence type="ECO:0000313" key="1">
    <source>
        <dbReference type="EMBL" id="KFM76154.1"/>
    </source>
</evidence>
<name>A0A087UFL5_STEMI</name>
<evidence type="ECO:0000313" key="2">
    <source>
        <dbReference type="Proteomes" id="UP000054359"/>
    </source>
</evidence>
<reference evidence="1 2" key="1">
    <citation type="submission" date="2013-11" db="EMBL/GenBank/DDBJ databases">
        <title>Genome sequencing of Stegodyphus mimosarum.</title>
        <authorList>
            <person name="Bechsgaard J."/>
        </authorList>
    </citation>
    <scope>NUCLEOTIDE SEQUENCE [LARGE SCALE GENOMIC DNA]</scope>
</reference>
<gene>
    <name evidence="1" type="ORF">X975_25618</name>
</gene>
<dbReference type="EMBL" id="KK119609">
    <property type="protein sequence ID" value="KFM76154.1"/>
    <property type="molecule type" value="Genomic_DNA"/>
</dbReference>
<dbReference type="AlphaFoldDB" id="A0A087UFL5"/>